<dbReference type="Proteomes" id="UP000095280">
    <property type="component" value="Unplaced"/>
</dbReference>
<proteinExistence type="predicted"/>
<name>A0A1I8FDY2_9PLAT</name>
<keyword evidence="1" id="KW-1185">Reference proteome</keyword>
<organism evidence="1 2">
    <name type="scientific">Macrostomum lignano</name>
    <dbReference type="NCBI Taxonomy" id="282301"/>
    <lineage>
        <taxon>Eukaryota</taxon>
        <taxon>Metazoa</taxon>
        <taxon>Spiralia</taxon>
        <taxon>Lophotrochozoa</taxon>
        <taxon>Platyhelminthes</taxon>
        <taxon>Rhabditophora</taxon>
        <taxon>Macrostomorpha</taxon>
        <taxon>Macrostomida</taxon>
        <taxon>Macrostomidae</taxon>
        <taxon>Macrostomum</taxon>
    </lineage>
</organism>
<accession>A0A1I8FDY2</accession>
<protein>
    <submittedName>
        <fullName evidence="2">5'-nucleotidase</fullName>
    </submittedName>
</protein>
<evidence type="ECO:0000313" key="2">
    <source>
        <dbReference type="WBParaSite" id="maker-unitig_31023-snap-gene-0.1-mRNA-1"/>
    </source>
</evidence>
<dbReference type="AlphaFoldDB" id="A0A1I8FDY2"/>
<sequence length="456" mass="48170">LVGEHCLPGFRESSVINVNPGVRLPRQRFCSRADWLAFCAEAALGLRQPSVERLRNAPLDMSQYYGLCWAPAPSGPACPGAQSYGMVRRPAQRLHGGRLRNQFVNRGLSAAGSDPRMTQARPVTLSKATPRRRFLHPQTVASACCPSMHRDALGGTPRRSLVAAHRTRRASLQCARLERSAFLLCLDRPLLAGPGVASGPPGLSGTAKMCGEHAARMGASGSAIVPIDSLIRLCTAIRIFDNRASNRLASGPPVTIDLPDGLAPTSIPCQLFGLQAYASFNKDLAEPTPRAAVALQLATTSGCTSSICATYESGSASQDESHAAAQAFRVACQAHSLLTAQAVAGQGHRSSLWACASSPRSTACAASAVRLGAFRRASAASSSAPAKVAVADAAHHEFRAGGADGYDQLDEQIPVSLTAYSDRRGTDSDRLGGQPEGDSLGWIFRLMLLRQRQALP</sequence>
<reference evidence="2" key="1">
    <citation type="submission" date="2016-11" db="UniProtKB">
        <authorList>
            <consortium name="WormBaseParasite"/>
        </authorList>
    </citation>
    <scope>IDENTIFICATION</scope>
</reference>
<dbReference type="WBParaSite" id="maker-unitig_31023-snap-gene-0.1-mRNA-1">
    <property type="protein sequence ID" value="maker-unitig_31023-snap-gene-0.1-mRNA-1"/>
    <property type="gene ID" value="maker-unitig_31023-snap-gene-0.1"/>
</dbReference>
<evidence type="ECO:0000313" key="1">
    <source>
        <dbReference type="Proteomes" id="UP000095280"/>
    </source>
</evidence>